<keyword evidence="8" id="KW-1185">Reference proteome</keyword>
<feature type="domain" description="D-isomer specific 2-hydroxyacid dehydrogenase catalytic" evidence="5">
    <location>
        <begin position="9"/>
        <end position="316"/>
    </location>
</feature>
<evidence type="ECO:0000256" key="2">
    <source>
        <dbReference type="ARBA" id="ARBA00023002"/>
    </source>
</evidence>
<dbReference type="GO" id="GO:0016618">
    <property type="term" value="F:hydroxypyruvate reductase [NAD(P)H] activity"/>
    <property type="evidence" value="ECO:0007669"/>
    <property type="project" value="TreeGrafter"/>
</dbReference>
<evidence type="ECO:0000313" key="8">
    <source>
        <dbReference type="Proteomes" id="UP000428260"/>
    </source>
</evidence>
<dbReference type="PANTHER" id="PTHR10996:SF283">
    <property type="entry name" value="GLYOXYLATE_HYDROXYPYRUVATE REDUCTASE B"/>
    <property type="match status" value="1"/>
</dbReference>
<dbReference type="KEGG" id="mcos:GM418_30515"/>
<evidence type="ECO:0000256" key="4">
    <source>
        <dbReference type="RuleBase" id="RU003719"/>
    </source>
</evidence>
<sequence>MEKAYKTIITSTIPKEWVKKLSSISEVIIWPGGNHFLMPRDYLIKILPETDAIINTADVKADKELLNHASRLKIVANASIGYDNLNLKELTTRGIWACNTPGFFNYPVAEYIIAGMLTLSRKLGEAERFVRQNEWNAFEPGRWDGKSLKEMSIGIVGMGAIGTELMNLAKAFGMKVRYYDHNRQKIPGYTNLDKLLNTSDFVSINVPLNSSTKHMVNQNFLNKLKDDAILINTSRGAVVEQNALIKALKSGQIKGAILDVFENEPYVPTDLRKLENVFITPHIAGGTKSARKASMESAAFNVFCVLSGNKPINSLNQIE</sequence>
<keyword evidence="3" id="KW-0520">NAD</keyword>
<dbReference type="FunFam" id="3.40.50.720:FF:000203">
    <property type="entry name" value="D-3-phosphoglycerate dehydrogenase (SerA)"/>
    <property type="match status" value="1"/>
</dbReference>
<dbReference type="PROSITE" id="PS00671">
    <property type="entry name" value="D_2_HYDROXYACID_DH_3"/>
    <property type="match status" value="1"/>
</dbReference>
<dbReference type="GO" id="GO:0005829">
    <property type="term" value="C:cytosol"/>
    <property type="evidence" value="ECO:0007669"/>
    <property type="project" value="TreeGrafter"/>
</dbReference>
<name>A0A6I6JXN4_9BACT</name>
<dbReference type="GO" id="GO:0051287">
    <property type="term" value="F:NAD binding"/>
    <property type="evidence" value="ECO:0007669"/>
    <property type="project" value="InterPro"/>
</dbReference>
<evidence type="ECO:0000256" key="1">
    <source>
        <dbReference type="ARBA" id="ARBA00005854"/>
    </source>
</evidence>
<dbReference type="AlphaFoldDB" id="A0A6I6JXN4"/>
<dbReference type="PROSITE" id="PS00670">
    <property type="entry name" value="D_2_HYDROXYACID_DH_2"/>
    <property type="match status" value="1"/>
</dbReference>
<dbReference type="Proteomes" id="UP000428260">
    <property type="component" value="Chromosome"/>
</dbReference>
<gene>
    <name evidence="7" type="ORF">GM418_30515</name>
</gene>
<comment type="similarity">
    <text evidence="1 4">Belongs to the D-isomer specific 2-hydroxyacid dehydrogenase family.</text>
</comment>
<dbReference type="PANTHER" id="PTHR10996">
    <property type="entry name" value="2-HYDROXYACID DEHYDROGENASE-RELATED"/>
    <property type="match status" value="1"/>
</dbReference>
<accession>A0A6I6JXN4</accession>
<dbReference type="SUPFAM" id="SSF52283">
    <property type="entry name" value="Formate/glycerate dehydrogenase catalytic domain-like"/>
    <property type="match status" value="1"/>
</dbReference>
<evidence type="ECO:0000313" key="7">
    <source>
        <dbReference type="EMBL" id="QGY47835.1"/>
    </source>
</evidence>
<evidence type="ECO:0000259" key="5">
    <source>
        <dbReference type="Pfam" id="PF00389"/>
    </source>
</evidence>
<dbReference type="InterPro" id="IPR006139">
    <property type="entry name" value="D-isomer_2_OHA_DH_cat_dom"/>
</dbReference>
<dbReference type="InterPro" id="IPR050223">
    <property type="entry name" value="D-isomer_2-hydroxyacid_DH"/>
</dbReference>
<dbReference type="Pfam" id="PF02826">
    <property type="entry name" value="2-Hacid_dh_C"/>
    <property type="match status" value="1"/>
</dbReference>
<protein>
    <submittedName>
        <fullName evidence="7">D-glycerate dehydrogenase</fullName>
    </submittedName>
</protein>
<reference evidence="7 8" key="1">
    <citation type="submission" date="2019-11" db="EMBL/GenBank/DDBJ databases">
        <authorList>
            <person name="Zheng R.K."/>
            <person name="Sun C.M."/>
        </authorList>
    </citation>
    <scope>NUCLEOTIDE SEQUENCE [LARGE SCALE GENOMIC DNA]</scope>
    <source>
        <strain evidence="7 8">WC007</strain>
    </source>
</reference>
<dbReference type="InterPro" id="IPR029753">
    <property type="entry name" value="D-isomer_DH_CS"/>
</dbReference>
<dbReference type="InterPro" id="IPR006140">
    <property type="entry name" value="D-isomer_DH_NAD-bd"/>
</dbReference>
<dbReference type="RefSeq" id="WP_158872081.1">
    <property type="nucleotide sequence ID" value="NZ_CP046401.1"/>
</dbReference>
<dbReference type="InterPro" id="IPR036291">
    <property type="entry name" value="NAD(P)-bd_dom_sf"/>
</dbReference>
<organism evidence="7 8">
    <name type="scientific">Maribellus comscasis</name>
    <dbReference type="NCBI Taxonomy" id="2681766"/>
    <lineage>
        <taxon>Bacteria</taxon>
        <taxon>Pseudomonadati</taxon>
        <taxon>Bacteroidota</taxon>
        <taxon>Bacteroidia</taxon>
        <taxon>Marinilabiliales</taxon>
        <taxon>Prolixibacteraceae</taxon>
        <taxon>Maribellus</taxon>
    </lineage>
</organism>
<dbReference type="Gene3D" id="3.40.50.720">
    <property type="entry name" value="NAD(P)-binding Rossmann-like Domain"/>
    <property type="match status" value="2"/>
</dbReference>
<dbReference type="Pfam" id="PF00389">
    <property type="entry name" value="2-Hacid_dh"/>
    <property type="match status" value="1"/>
</dbReference>
<dbReference type="PROSITE" id="PS00065">
    <property type="entry name" value="D_2_HYDROXYACID_DH_1"/>
    <property type="match status" value="1"/>
</dbReference>
<dbReference type="InterPro" id="IPR029752">
    <property type="entry name" value="D-isomer_DH_CS1"/>
</dbReference>
<keyword evidence="2 4" id="KW-0560">Oxidoreductase</keyword>
<dbReference type="EMBL" id="CP046401">
    <property type="protein sequence ID" value="QGY47835.1"/>
    <property type="molecule type" value="Genomic_DNA"/>
</dbReference>
<dbReference type="GO" id="GO:0030267">
    <property type="term" value="F:glyoxylate reductase (NADPH) activity"/>
    <property type="evidence" value="ECO:0007669"/>
    <property type="project" value="TreeGrafter"/>
</dbReference>
<feature type="domain" description="D-isomer specific 2-hydroxyacid dehydrogenase NAD-binding" evidence="6">
    <location>
        <begin position="114"/>
        <end position="284"/>
    </location>
</feature>
<evidence type="ECO:0000259" key="6">
    <source>
        <dbReference type="Pfam" id="PF02826"/>
    </source>
</evidence>
<dbReference type="SUPFAM" id="SSF51735">
    <property type="entry name" value="NAD(P)-binding Rossmann-fold domains"/>
    <property type="match status" value="1"/>
</dbReference>
<proteinExistence type="inferred from homology"/>
<evidence type="ECO:0000256" key="3">
    <source>
        <dbReference type="ARBA" id="ARBA00023027"/>
    </source>
</evidence>